<sequence>MGISSLTDTYTLANGVEIPVVGFGTWQTPDGDVAYQSTLDALAAGYRHIDTAAIYGNEESIGRAIKDANIARQDLFVTSKLWNTEHTYDKAKQALEDSLARLQLDYLDLYLIHWPNPLQFRHDWEKANAETWRAMEEAYAAGKIRAIGISNFQPHHFEALLKTAKVVPMVNQLYVNPADLEEDAVAFNNAHNTLTEAYSPLGTGSLLAVPEIEAIAAKYNKSTAQVTLRWSLQHGFLPLPKSTHKERIIANTELFDFELAPEDVAVLDALSGSDPAKQHTDADKTQF</sequence>
<gene>
    <name evidence="4" type="ORF">DFP99_1081</name>
</gene>
<dbReference type="CDD" id="cd19071">
    <property type="entry name" value="AKR_AKR1-5-like"/>
    <property type="match status" value="1"/>
</dbReference>
<dbReference type="PIRSF" id="PIRSF000097">
    <property type="entry name" value="AKR"/>
    <property type="match status" value="1"/>
</dbReference>
<dbReference type="PANTHER" id="PTHR43827:SF3">
    <property type="entry name" value="NADP-DEPENDENT OXIDOREDUCTASE DOMAIN-CONTAINING PROTEIN"/>
    <property type="match status" value="1"/>
</dbReference>
<dbReference type="RefSeq" id="WP_070230757.1">
    <property type="nucleotide sequence ID" value="NZ_BJYO01000003.1"/>
</dbReference>
<evidence type="ECO:0000256" key="2">
    <source>
        <dbReference type="ARBA" id="ARBA00022857"/>
    </source>
</evidence>
<keyword evidence="2" id="KW-0521">NADP</keyword>
<dbReference type="EMBL" id="QRAS01000002">
    <property type="protein sequence ID" value="RDL06692.1"/>
    <property type="molecule type" value="Genomic_DNA"/>
</dbReference>
<dbReference type="InterPro" id="IPR018170">
    <property type="entry name" value="Aldo/ket_reductase_CS"/>
</dbReference>
<keyword evidence="3" id="KW-0560">Oxidoreductase</keyword>
<evidence type="ECO:0000256" key="3">
    <source>
        <dbReference type="ARBA" id="ARBA00023002"/>
    </source>
</evidence>
<dbReference type="InterPro" id="IPR020471">
    <property type="entry name" value="AKR"/>
</dbReference>
<dbReference type="KEGG" id="wso:WSWS_01608"/>
<dbReference type="InterPro" id="IPR036812">
    <property type="entry name" value="NAD(P)_OxRdtase_dom_sf"/>
</dbReference>
<dbReference type="GeneID" id="94546789"/>
<reference evidence="4 5" key="1">
    <citation type="submission" date="2018-07" db="EMBL/GenBank/DDBJ databases">
        <title>Genomic Encyclopedia of Type Strains, Phase III (KMG-III): the genomes of soil and plant-associated and newly described type strains.</title>
        <authorList>
            <person name="Whitman W."/>
        </authorList>
    </citation>
    <scope>NUCLEOTIDE SEQUENCE [LARGE SCALE GENOMIC DNA]</scope>
    <source>
        <strain evidence="4 5">CECT 7031</strain>
    </source>
</reference>
<accession>A0A288Q7D3</accession>
<evidence type="ECO:0000313" key="5">
    <source>
        <dbReference type="Proteomes" id="UP000254912"/>
    </source>
</evidence>
<dbReference type="PROSITE" id="PS00062">
    <property type="entry name" value="ALDOKETO_REDUCTASE_2"/>
    <property type="match status" value="1"/>
</dbReference>
<protein>
    <submittedName>
        <fullName evidence="4">Diketogulonate reductase-like aldo/keto reductase</fullName>
    </submittedName>
</protein>
<dbReference type="GO" id="GO:0016616">
    <property type="term" value="F:oxidoreductase activity, acting on the CH-OH group of donors, NAD or NADP as acceptor"/>
    <property type="evidence" value="ECO:0007669"/>
    <property type="project" value="UniProtKB-ARBA"/>
</dbReference>
<dbReference type="PANTHER" id="PTHR43827">
    <property type="entry name" value="2,5-DIKETO-D-GLUCONIC ACID REDUCTASE"/>
    <property type="match status" value="1"/>
</dbReference>
<comment type="caution">
    <text evidence="4">The sequence shown here is derived from an EMBL/GenBank/DDBJ whole genome shotgun (WGS) entry which is preliminary data.</text>
</comment>
<evidence type="ECO:0000256" key="1">
    <source>
        <dbReference type="ARBA" id="ARBA00007905"/>
    </source>
</evidence>
<dbReference type="Pfam" id="PF00248">
    <property type="entry name" value="Aldo_ket_red"/>
    <property type="match status" value="1"/>
</dbReference>
<dbReference type="PROSITE" id="PS00798">
    <property type="entry name" value="ALDOKETO_REDUCTASE_1"/>
    <property type="match status" value="1"/>
</dbReference>
<dbReference type="AlphaFoldDB" id="A0A288Q7D3"/>
<dbReference type="Gene3D" id="3.20.20.100">
    <property type="entry name" value="NADP-dependent oxidoreductase domain"/>
    <property type="match status" value="1"/>
</dbReference>
<dbReference type="Proteomes" id="UP000254912">
    <property type="component" value="Unassembled WGS sequence"/>
</dbReference>
<dbReference type="PRINTS" id="PR00069">
    <property type="entry name" value="ALDKETRDTASE"/>
</dbReference>
<organism evidence="4 5">
    <name type="scientific">Weissella soli</name>
    <dbReference type="NCBI Taxonomy" id="155866"/>
    <lineage>
        <taxon>Bacteria</taxon>
        <taxon>Bacillati</taxon>
        <taxon>Bacillota</taxon>
        <taxon>Bacilli</taxon>
        <taxon>Lactobacillales</taxon>
        <taxon>Lactobacillaceae</taxon>
        <taxon>Weissella</taxon>
    </lineage>
</organism>
<proteinExistence type="inferred from homology"/>
<name>A0A288Q7D3_9LACO</name>
<dbReference type="InterPro" id="IPR023210">
    <property type="entry name" value="NADP_OxRdtase_dom"/>
</dbReference>
<dbReference type="FunFam" id="3.20.20.100:FF:000015">
    <property type="entry name" value="Oxidoreductase, aldo/keto reductase family"/>
    <property type="match status" value="1"/>
</dbReference>
<dbReference type="PROSITE" id="PS00063">
    <property type="entry name" value="ALDOKETO_REDUCTASE_3"/>
    <property type="match status" value="1"/>
</dbReference>
<keyword evidence="5" id="KW-1185">Reference proteome</keyword>
<comment type="similarity">
    <text evidence="1">Belongs to the aldo/keto reductase family.</text>
</comment>
<dbReference type="SUPFAM" id="SSF51430">
    <property type="entry name" value="NAD(P)-linked oxidoreductase"/>
    <property type="match status" value="1"/>
</dbReference>
<evidence type="ECO:0000313" key="4">
    <source>
        <dbReference type="EMBL" id="RDL06692.1"/>
    </source>
</evidence>